<protein>
    <submittedName>
        <fullName evidence="2">DUF4296 domain-containing protein</fullName>
    </submittedName>
</protein>
<organism evidence="2 3">
    <name type="scientific">Hymenobacter metallilatus</name>
    <dbReference type="NCBI Taxonomy" id="2493666"/>
    <lineage>
        <taxon>Bacteria</taxon>
        <taxon>Pseudomonadati</taxon>
        <taxon>Bacteroidota</taxon>
        <taxon>Cytophagia</taxon>
        <taxon>Cytophagales</taxon>
        <taxon>Hymenobacteraceae</taxon>
        <taxon>Hymenobacter</taxon>
    </lineage>
</organism>
<reference evidence="2 3" key="1">
    <citation type="submission" date="2018-12" db="EMBL/GenBank/DDBJ databases">
        <authorList>
            <person name="Feng G."/>
            <person name="Zhu H."/>
        </authorList>
    </citation>
    <scope>NUCLEOTIDE SEQUENCE [LARGE SCALE GENOMIC DNA]</scope>
    <source>
        <strain evidence="2 3">9PBR-2</strain>
    </source>
</reference>
<gene>
    <name evidence="2" type="ORF">EI290_12810</name>
</gene>
<feature type="domain" description="DUF4296" evidence="1">
    <location>
        <begin position="65"/>
        <end position="149"/>
    </location>
</feature>
<proteinExistence type="predicted"/>
<dbReference type="OrthoDB" id="981921at2"/>
<keyword evidence="3" id="KW-1185">Reference proteome</keyword>
<dbReference type="Pfam" id="PF14129">
    <property type="entry name" value="DUF4296"/>
    <property type="match status" value="1"/>
</dbReference>
<sequence length="162" mass="18558">MRISIWRSLRTSCWKGESAGFISTKLRLPPNFATVKRYSFRVGRWFGALALLVTACQKPEEVPVPAQLIPRDKMVSLLVELHLLEARTDAAVLPQDSARALFRQQQKNVYWRYEVTDSIFVQSYRYYAVHDKDLDEIYSIVVDSLALREAKLTPPGSPPPHP</sequence>
<evidence type="ECO:0000259" key="1">
    <source>
        <dbReference type="Pfam" id="PF14129"/>
    </source>
</evidence>
<accession>A0A428JGN6</accession>
<comment type="caution">
    <text evidence="2">The sequence shown here is derived from an EMBL/GenBank/DDBJ whole genome shotgun (WGS) entry which is preliminary data.</text>
</comment>
<evidence type="ECO:0000313" key="2">
    <source>
        <dbReference type="EMBL" id="RSK31705.1"/>
    </source>
</evidence>
<evidence type="ECO:0000313" key="3">
    <source>
        <dbReference type="Proteomes" id="UP000280066"/>
    </source>
</evidence>
<dbReference type="Proteomes" id="UP000280066">
    <property type="component" value="Unassembled WGS sequence"/>
</dbReference>
<name>A0A428JGN6_9BACT</name>
<dbReference type="AlphaFoldDB" id="A0A428JGN6"/>
<dbReference type="EMBL" id="RWIS01000008">
    <property type="protein sequence ID" value="RSK31705.1"/>
    <property type="molecule type" value="Genomic_DNA"/>
</dbReference>
<dbReference type="InterPro" id="IPR025381">
    <property type="entry name" value="DUF4296"/>
</dbReference>